<name>A0A822Y5V5_NELNU</name>
<organism evidence="1 2">
    <name type="scientific">Nelumbo nucifera</name>
    <name type="common">Sacred lotus</name>
    <dbReference type="NCBI Taxonomy" id="4432"/>
    <lineage>
        <taxon>Eukaryota</taxon>
        <taxon>Viridiplantae</taxon>
        <taxon>Streptophyta</taxon>
        <taxon>Embryophyta</taxon>
        <taxon>Tracheophyta</taxon>
        <taxon>Spermatophyta</taxon>
        <taxon>Magnoliopsida</taxon>
        <taxon>Proteales</taxon>
        <taxon>Nelumbonaceae</taxon>
        <taxon>Nelumbo</taxon>
    </lineage>
</organism>
<reference evidence="1 2" key="1">
    <citation type="journal article" date="2020" name="Mol. Biol. Evol.">
        <title>Distinct Expression and Methylation Patterns for Genes with Different Fates following a Single Whole-Genome Duplication in Flowering Plants.</title>
        <authorList>
            <person name="Shi T."/>
            <person name="Rahmani R.S."/>
            <person name="Gugger P.F."/>
            <person name="Wang M."/>
            <person name="Li H."/>
            <person name="Zhang Y."/>
            <person name="Li Z."/>
            <person name="Wang Q."/>
            <person name="Van de Peer Y."/>
            <person name="Marchal K."/>
            <person name="Chen J."/>
        </authorList>
    </citation>
    <scope>NUCLEOTIDE SEQUENCE [LARGE SCALE GENOMIC DNA]</scope>
    <source>
        <tissue evidence="1">Leaf</tissue>
    </source>
</reference>
<proteinExistence type="predicted"/>
<evidence type="ECO:0000313" key="2">
    <source>
        <dbReference type="Proteomes" id="UP000607653"/>
    </source>
</evidence>
<comment type="caution">
    <text evidence="1">The sequence shown here is derived from an EMBL/GenBank/DDBJ whole genome shotgun (WGS) entry which is preliminary data.</text>
</comment>
<dbReference type="AlphaFoldDB" id="A0A822Y5V5"/>
<dbReference type="Proteomes" id="UP000607653">
    <property type="component" value="Unassembled WGS sequence"/>
</dbReference>
<keyword evidence="2" id="KW-1185">Reference proteome</keyword>
<gene>
    <name evidence="1" type="ORF">HUJ06_028861</name>
</gene>
<dbReference type="EMBL" id="DUZY01000002">
    <property type="protein sequence ID" value="DAD27393.1"/>
    <property type="molecule type" value="Genomic_DNA"/>
</dbReference>
<protein>
    <submittedName>
        <fullName evidence="1">Uncharacterized protein</fullName>
    </submittedName>
</protein>
<sequence>MRVISPPFIQTSLLLGNNAPIACPLTTIIVPVQCCHSPPSLSPCLKAQGTTQLLLKISSSSTETLSVVSEIMQRF</sequence>
<evidence type="ECO:0000313" key="1">
    <source>
        <dbReference type="EMBL" id="DAD27393.1"/>
    </source>
</evidence>
<accession>A0A822Y5V5</accession>